<evidence type="ECO:0000313" key="2">
    <source>
        <dbReference type="EMBL" id="PIO55602.1"/>
    </source>
</evidence>
<dbReference type="OrthoDB" id="5821209at2759"/>
<sequence length="136" mass="14856">MLDQQKKIAQSPLNDASDSSGKINSNSFDFKRIVDALFKGADGDTFGDPGPELPEFLGLCNRLSCGDIYKAIDQFRRSEFFSNFQTALSLIHDPNGWETIGNLLSNPELISQFTAGTGMEELFGSALGQAKKESVK</sequence>
<reference evidence="2 3" key="1">
    <citation type="submission" date="2015-09" db="EMBL/GenBank/DDBJ databases">
        <title>Draft genome of the parasitic nematode Teladorsagia circumcincta isolate WARC Sus (inbred).</title>
        <authorList>
            <person name="Mitreva M."/>
        </authorList>
    </citation>
    <scope>NUCLEOTIDE SEQUENCE [LARGE SCALE GENOMIC DNA]</scope>
    <source>
        <strain evidence="2 3">S</strain>
    </source>
</reference>
<dbReference type="Proteomes" id="UP000230423">
    <property type="component" value="Unassembled WGS sequence"/>
</dbReference>
<evidence type="ECO:0000313" key="3">
    <source>
        <dbReference type="Proteomes" id="UP000230423"/>
    </source>
</evidence>
<protein>
    <recommendedName>
        <fullName evidence="4">DEUBAD domain-containing protein</fullName>
    </recommendedName>
</protein>
<dbReference type="AlphaFoldDB" id="A0A2G9TDI0"/>
<keyword evidence="3" id="KW-1185">Reference proteome</keyword>
<feature type="region of interest" description="Disordered" evidence="1">
    <location>
        <begin position="1"/>
        <end position="20"/>
    </location>
</feature>
<proteinExistence type="predicted"/>
<evidence type="ECO:0000256" key="1">
    <source>
        <dbReference type="SAM" id="MobiDB-lite"/>
    </source>
</evidence>
<name>A0A2G9TDI0_TELCI</name>
<gene>
    <name evidence="2" type="ORF">TELCIR_23010</name>
</gene>
<feature type="non-terminal residue" evidence="2">
    <location>
        <position position="136"/>
    </location>
</feature>
<dbReference type="EMBL" id="KZ385134">
    <property type="protein sequence ID" value="PIO55602.1"/>
    <property type="molecule type" value="Genomic_DNA"/>
</dbReference>
<accession>A0A2G9TDI0</accession>
<evidence type="ECO:0008006" key="4">
    <source>
        <dbReference type="Google" id="ProtNLM"/>
    </source>
</evidence>
<feature type="compositionally biased region" description="Polar residues" evidence="1">
    <location>
        <begin position="7"/>
        <end position="20"/>
    </location>
</feature>
<organism evidence="2 3">
    <name type="scientific">Teladorsagia circumcincta</name>
    <name type="common">Brown stomach worm</name>
    <name type="synonym">Ostertagia circumcincta</name>
    <dbReference type="NCBI Taxonomy" id="45464"/>
    <lineage>
        <taxon>Eukaryota</taxon>
        <taxon>Metazoa</taxon>
        <taxon>Ecdysozoa</taxon>
        <taxon>Nematoda</taxon>
        <taxon>Chromadorea</taxon>
        <taxon>Rhabditida</taxon>
        <taxon>Rhabditina</taxon>
        <taxon>Rhabditomorpha</taxon>
        <taxon>Strongyloidea</taxon>
        <taxon>Trichostrongylidae</taxon>
        <taxon>Teladorsagia</taxon>
    </lineage>
</organism>